<evidence type="ECO:0000259" key="1">
    <source>
        <dbReference type="PROSITE" id="PS51708"/>
    </source>
</evidence>
<gene>
    <name evidence="2" type="ORF">JZM60_00550</name>
</gene>
<dbReference type="PANTHER" id="PTHR39339:SF1">
    <property type="entry name" value="CHAD DOMAIN-CONTAINING PROTEIN"/>
    <property type="match status" value="1"/>
</dbReference>
<dbReference type="RefSeq" id="WP_207163612.1">
    <property type="nucleotide sequence ID" value="NZ_CP071382.1"/>
</dbReference>
<dbReference type="InterPro" id="IPR038186">
    <property type="entry name" value="CHAD_dom_sf"/>
</dbReference>
<evidence type="ECO:0000313" key="3">
    <source>
        <dbReference type="Proteomes" id="UP000663651"/>
    </source>
</evidence>
<proteinExistence type="predicted"/>
<feature type="domain" description="CHAD" evidence="1">
    <location>
        <begin position="6"/>
        <end position="291"/>
    </location>
</feature>
<organism evidence="2 3">
    <name type="scientific">Geobacter benzoatilyticus</name>
    <dbReference type="NCBI Taxonomy" id="2815309"/>
    <lineage>
        <taxon>Bacteria</taxon>
        <taxon>Pseudomonadati</taxon>
        <taxon>Thermodesulfobacteriota</taxon>
        <taxon>Desulfuromonadia</taxon>
        <taxon>Geobacterales</taxon>
        <taxon>Geobacteraceae</taxon>
        <taxon>Geobacter</taxon>
    </lineage>
</organism>
<dbReference type="EMBL" id="CP071382">
    <property type="protein sequence ID" value="QSV45821.1"/>
    <property type="molecule type" value="Genomic_DNA"/>
</dbReference>
<sequence length="295" mass="33501">MDILGQTPLWAAARTLLASRVDDFFGRWRKVRKTFDLQDIHDLRVSSRRLREGLDLFAPVYPPALSRRSRTVRKVTRLLGAMRNADEAILFFREMAVGLPPRFEGELGGFIARLESVRRHELRLLEKRLEKFDVATIRSGFANIVAAPFVFPRHNSGIDPFTPIVHFAAASLEARLAELLPLVPAACREEASEAQHVLRIAVKRYRYCLEIFADLVTDGYEEILAVCKEWQEWLGTMHDLDVFAGMVRDGGLPSEVECVILNAVAERRKTAHAGFLELRGRHPFEQIGSWVRGAL</sequence>
<protein>
    <submittedName>
        <fullName evidence="2">CHAD domain-containing protein</fullName>
    </submittedName>
</protein>
<evidence type="ECO:0000313" key="2">
    <source>
        <dbReference type="EMBL" id="QSV45821.1"/>
    </source>
</evidence>
<dbReference type="PANTHER" id="PTHR39339">
    <property type="entry name" value="SLR1444 PROTEIN"/>
    <property type="match status" value="1"/>
</dbReference>
<dbReference type="PROSITE" id="PS51708">
    <property type="entry name" value="CHAD"/>
    <property type="match status" value="1"/>
</dbReference>
<name>A0ABX7Q2Z4_9BACT</name>
<dbReference type="SMART" id="SM00880">
    <property type="entry name" value="CHAD"/>
    <property type="match status" value="1"/>
</dbReference>
<reference evidence="2 3" key="1">
    <citation type="submission" date="2021-03" db="EMBL/GenBank/DDBJ databases">
        <title>Geobacter metallireducens gen. nov. sp. nov., a microorganism capable of coupling the complete oxidation of organic compounds to the reduction of iron and other metals.</title>
        <authorList>
            <person name="Li Y."/>
        </authorList>
    </citation>
    <scope>NUCLEOTIDE SEQUENCE [LARGE SCALE GENOMIC DNA]</scope>
    <source>
        <strain evidence="2 3">Jerry-YX</strain>
    </source>
</reference>
<dbReference type="InterPro" id="IPR007899">
    <property type="entry name" value="CHAD_dom"/>
</dbReference>
<dbReference type="Proteomes" id="UP000663651">
    <property type="component" value="Chromosome"/>
</dbReference>
<dbReference type="Gene3D" id="1.40.20.10">
    <property type="entry name" value="CHAD domain"/>
    <property type="match status" value="1"/>
</dbReference>
<accession>A0ABX7Q2Z4</accession>
<keyword evidence="3" id="KW-1185">Reference proteome</keyword>
<dbReference type="Pfam" id="PF05235">
    <property type="entry name" value="CHAD"/>
    <property type="match status" value="1"/>
</dbReference>